<sequence length="165" mass="18561">MTDITLTDEQKLTKKGMFREDICTLEDRIKTMPGALIGDNDMNPLKHSFADGCYIREIFNPAGELIVTKIHKVAHPFFLLQGEMSILTEEGAKRIKAPYHGITPAGTKRVIYTHSDIIFVTVHVTKETDLEKIEQEIIAESFDEIDEISATDILLLQEGGIRCLT</sequence>
<protein>
    <submittedName>
        <fullName evidence="1">Uncharacterized protein</fullName>
    </submittedName>
</protein>
<dbReference type="EMBL" id="LAZR01007229">
    <property type="protein sequence ID" value="KKM86588.1"/>
    <property type="molecule type" value="Genomic_DNA"/>
</dbReference>
<comment type="caution">
    <text evidence="1">The sequence shown here is derived from an EMBL/GenBank/DDBJ whole genome shotgun (WGS) entry which is preliminary data.</text>
</comment>
<proteinExistence type="predicted"/>
<dbReference type="AlphaFoldDB" id="A0A0F9KXZ6"/>
<name>A0A0F9KXZ6_9ZZZZ</name>
<accession>A0A0F9KXZ6</accession>
<evidence type="ECO:0000313" key="1">
    <source>
        <dbReference type="EMBL" id="KKM86588.1"/>
    </source>
</evidence>
<reference evidence="1" key="1">
    <citation type="journal article" date="2015" name="Nature">
        <title>Complex archaea that bridge the gap between prokaryotes and eukaryotes.</title>
        <authorList>
            <person name="Spang A."/>
            <person name="Saw J.H."/>
            <person name="Jorgensen S.L."/>
            <person name="Zaremba-Niedzwiedzka K."/>
            <person name="Martijn J."/>
            <person name="Lind A.E."/>
            <person name="van Eijk R."/>
            <person name="Schleper C."/>
            <person name="Guy L."/>
            <person name="Ettema T.J."/>
        </authorList>
    </citation>
    <scope>NUCLEOTIDE SEQUENCE</scope>
</reference>
<gene>
    <name evidence="1" type="ORF">LCGC14_1277450</name>
</gene>
<organism evidence="1">
    <name type="scientific">marine sediment metagenome</name>
    <dbReference type="NCBI Taxonomy" id="412755"/>
    <lineage>
        <taxon>unclassified sequences</taxon>
        <taxon>metagenomes</taxon>
        <taxon>ecological metagenomes</taxon>
    </lineage>
</organism>